<keyword evidence="2 4" id="KW-0611">Plant defense</keyword>
<organism evidence="6 7">
    <name type="scientific">Acer negundo</name>
    <name type="common">Box elder</name>
    <dbReference type="NCBI Taxonomy" id="4023"/>
    <lineage>
        <taxon>Eukaryota</taxon>
        <taxon>Viridiplantae</taxon>
        <taxon>Streptophyta</taxon>
        <taxon>Embryophyta</taxon>
        <taxon>Tracheophyta</taxon>
        <taxon>Spermatophyta</taxon>
        <taxon>Magnoliopsida</taxon>
        <taxon>eudicotyledons</taxon>
        <taxon>Gunneridae</taxon>
        <taxon>Pentapetalae</taxon>
        <taxon>rosids</taxon>
        <taxon>malvids</taxon>
        <taxon>Sapindales</taxon>
        <taxon>Sapindaceae</taxon>
        <taxon>Hippocastanoideae</taxon>
        <taxon>Acereae</taxon>
        <taxon>Acer</taxon>
    </lineage>
</organism>
<evidence type="ECO:0000256" key="2">
    <source>
        <dbReference type="ARBA" id="ARBA00022821"/>
    </source>
</evidence>
<comment type="similarity">
    <text evidence="1 4">Belongs to the BetVI family.</text>
</comment>
<sequence length="160" mass="17820">MGVFSYSDEYTSSVSPARLFKALIVDSHNLIPKLMPVAVKSIDIIEGDGGVGSIRQINFNEGSQVKCIKNRIDELDAENFSYKYSLIEGDGVMDKLEKITYEVKFETTPDGGSKNKMTSTYYTKGDFALTEQEIKEGKEKALGMYKVVEGYLLQNPDAYA</sequence>
<dbReference type="EMBL" id="JAJSOW010000003">
    <property type="protein sequence ID" value="KAI9195146.1"/>
    <property type="molecule type" value="Genomic_DNA"/>
</dbReference>
<dbReference type="PANTHER" id="PTHR31213:SF70">
    <property type="entry name" value="MAJOR ALLERGEN PRU AR 1-LIKE"/>
    <property type="match status" value="1"/>
</dbReference>
<dbReference type="GO" id="GO:0005634">
    <property type="term" value="C:nucleus"/>
    <property type="evidence" value="ECO:0007669"/>
    <property type="project" value="TreeGrafter"/>
</dbReference>
<evidence type="ECO:0000259" key="5">
    <source>
        <dbReference type="SMART" id="SM01037"/>
    </source>
</evidence>
<feature type="domain" description="Bet v I/Major latex protein" evidence="5">
    <location>
        <begin position="5"/>
        <end position="155"/>
    </location>
</feature>
<dbReference type="PANTHER" id="PTHR31213">
    <property type="entry name" value="OS08G0374000 PROTEIN-RELATED"/>
    <property type="match status" value="1"/>
</dbReference>
<reference evidence="6" key="2">
    <citation type="submission" date="2023-02" db="EMBL/GenBank/DDBJ databases">
        <authorList>
            <person name="Swenson N.G."/>
            <person name="Wegrzyn J.L."/>
            <person name="Mcevoy S.L."/>
        </authorList>
    </citation>
    <scope>NUCLEOTIDE SEQUENCE</scope>
    <source>
        <strain evidence="6">91603</strain>
        <tissue evidence="6">Leaf</tissue>
    </source>
</reference>
<dbReference type="SUPFAM" id="SSF55961">
    <property type="entry name" value="Bet v1-like"/>
    <property type="match status" value="1"/>
</dbReference>
<dbReference type="GO" id="GO:0004864">
    <property type="term" value="F:protein phosphatase inhibitor activity"/>
    <property type="evidence" value="ECO:0007669"/>
    <property type="project" value="InterPro"/>
</dbReference>
<dbReference type="GO" id="GO:0009738">
    <property type="term" value="P:abscisic acid-activated signaling pathway"/>
    <property type="evidence" value="ECO:0007669"/>
    <property type="project" value="InterPro"/>
</dbReference>
<evidence type="ECO:0000256" key="4">
    <source>
        <dbReference type="RuleBase" id="RU000409"/>
    </source>
</evidence>
<dbReference type="GO" id="GO:0010427">
    <property type="term" value="F:abscisic acid binding"/>
    <property type="evidence" value="ECO:0007669"/>
    <property type="project" value="InterPro"/>
</dbReference>
<comment type="caution">
    <text evidence="6">The sequence shown here is derived from an EMBL/GenBank/DDBJ whole genome shotgun (WGS) entry which is preliminary data.</text>
</comment>
<dbReference type="AlphaFoldDB" id="A0AAD5P2W7"/>
<dbReference type="GO" id="GO:0006952">
    <property type="term" value="P:defense response"/>
    <property type="evidence" value="ECO:0007669"/>
    <property type="project" value="UniProtKB-KW"/>
</dbReference>
<protein>
    <recommendedName>
        <fullName evidence="5">Bet v I/Major latex protein domain-containing protein</fullName>
    </recommendedName>
</protein>
<evidence type="ECO:0000313" key="7">
    <source>
        <dbReference type="Proteomes" id="UP001064489"/>
    </source>
</evidence>
<dbReference type="GO" id="GO:0038023">
    <property type="term" value="F:signaling receptor activity"/>
    <property type="evidence" value="ECO:0007669"/>
    <property type="project" value="InterPro"/>
</dbReference>
<dbReference type="PROSITE" id="PS00451">
    <property type="entry name" value="PATHOGENESIS_BETVI"/>
    <property type="match status" value="1"/>
</dbReference>
<gene>
    <name evidence="6" type="ORF">LWI28_012172</name>
</gene>
<dbReference type="Gene3D" id="3.30.530.20">
    <property type="match status" value="1"/>
</dbReference>
<evidence type="ECO:0000256" key="1">
    <source>
        <dbReference type="ARBA" id="ARBA00009744"/>
    </source>
</evidence>
<dbReference type="GO" id="GO:0005737">
    <property type="term" value="C:cytoplasm"/>
    <property type="evidence" value="ECO:0007669"/>
    <property type="project" value="TreeGrafter"/>
</dbReference>
<keyword evidence="7" id="KW-1185">Reference proteome</keyword>
<dbReference type="PRINTS" id="PR00634">
    <property type="entry name" value="BETALLERGEN"/>
</dbReference>
<dbReference type="InterPro" id="IPR000916">
    <property type="entry name" value="Bet_v_I/MLP"/>
</dbReference>
<keyword evidence="3 4" id="KW-0568">Pathogenesis-related protein</keyword>
<dbReference type="Pfam" id="PF00407">
    <property type="entry name" value="Bet_v_1"/>
    <property type="match status" value="1"/>
</dbReference>
<dbReference type="FunFam" id="3.30.530.20:FF:000007">
    <property type="entry name" value="Major pollen allergen Bet v 1-A"/>
    <property type="match status" value="1"/>
</dbReference>
<reference evidence="6" key="1">
    <citation type="journal article" date="2022" name="Plant J.">
        <title>Strategies of tolerance reflected in two North American maple genomes.</title>
        <authorList>
            <person name="McEvoy S.L."/>
            <person name="Sezen U.U."/>
            <person name="Trouern-Trend A."/>
            <person name="McMahon S.M."/>
            <person name="Schaberg P.G."/>
            <person name="Yang J."/>
            <person name="Wegrzyn J.L."/>
            <person name="Swenson N.G."/>
        </authorList>
    </citation>
    <scope>NUCLEOTIDE SEQUENCE</scope>
    <source>
        <strain evidence="6">91603</strain>
    </source>
</reference>
<dbReference type="Proteomes" id="UP001064489">
    <property type="component" value="Chromosome 1"/>
</dbReference>
<dbReference type="InterPro" id="IPR023393">
    <property type="entry name" value="START-like_dom_sf"/>
</dbReference>
<dbReference type="CDD" id="cd07816">
    <property type="entry name" value="Bet_v1-like"/>
    <property type="match status" value="1"/>
</dbReference>
<name>A0AAD5P2W7_ACENE</name>
<evidence type="ECO:0000313" key="6">
    <source>
        <dbReference type="EMBL" id="KAI9195146.1"/>
    </source>
</evidence>
<dbReference type="InterPro" id="IPR024949">
    <property type="entry name" value="Bet_v_I_allergen"/>
</dbReference>
<dbReference type="SMART" id="SM01037">
    <property type="entry name" value="Bet_v_1"/>
    <property type="match status" value="1"/>
</dbReference>
<dbReference type="InterPro" id="IPR050279">
    <property type="entry name" value="Plant_def-hormone_signal"/>
</dbReference>
<evidence type="ECO:0000256" key="3">
    <source>
        <dbReference type="ARBA" id="ARBA00023265"/>
    </source>
</evidence>
<proteinExistence type="inferred from homology"/>
<accession>A0AAD5P2W7</accession>